<name>A0ABR4LAH6_9EURO</name>
<gene>
    <name evidence="1" type="ORF">BJX68DRAFT_7371</name>
</gene>
<protein>
    <submittedName>
        <fullName evidence="1">Uncharacterized protein</fullName>
    </submittedName>
</protein>
<evidence type="ECO:0000313" key="1">
    <source>
        <dbReference type="EMBL" id="KAL2861528.1"/>
    </source>
</evidence>
<evidence type="ECO:0000313" key="2">
    <source>
        <dbReference type="Proteomes" id="UP001610444"/>
    </source>
</evidence>
<proteinExistence type="predicted"/>
<sequence length="120" mass="13702">MTWKIEYLRPQPLTHLLCFGRDASRSISSCIELTTVASLHPTRFYVSLPLHHLSGEVYTDLGSQSSRVNRASEANWDMAFGSFSSGSLKDPIEAETRRSELYFHRAAETSWALTDRYRQC</sequence>
<keyword evidence="2" id="KW-1185">Reference proteome</keyword>
<dbReference type="EMBL" id="JBFXLR010000001">
    <property type="protein sequence ID" value="KAL2861528.1"/>
    <property type="molecule type" value="Genomic_DNA"/>
</dbReference>
<dbReference type="RefSeq" id="XP_070905618.1">
    <property type="nucleotide sequence ID" value="XM_071049682.1"/>
</dbReference>
<accession>A0ABR4LAH6</accession>
<dbReference type="GeneID" id="98164846"/>
<comment type="caution">
    <text evidence="1">The sequence shown here is derived from an EMBL/GenBank/DDBJ whole genome shotgun (WGS) entry which is preliminary data.</text>
</comment>
<reference evidence="1 2" key="1">
    <citation type="submission" date="2024-07" db="EMBL/GenBank/DDBJ databases">
        <title>Section-level genome sequencing and comparative genomics of Aspergillus sections Usti and Cavernicolus.</title>
        <authorList>
            <consortium name="Lawrence Berkeley National Laboratory"/>
            <person name="Nybo J.L."/>
            <person name="Vesth T.C."/>
            <person name="Theobald S."/>
            <person name="Frisvad J.C."/>
            <person name="Larsen T.O."/>
            <person name="Kjaerboelling I."/>
            <person name="Rothschild-Mancinelli K."/>
            <person name="Lyhne E.K."/>
            <person name="Kogle M.E."/>
            <person name="Barry K."/>
            <person name="Clum A."/>
            <person name="Na H."/>
            <person name="Ledsgaard L."/>
            <person name="Lin J."/>
            <person name="Lipzen A."/>
            <person name="Kuo A."/>
            <person name="Riley R."/>
            <person name="Mondo S."/>
            <person name="LaButti K."/>
            <person name="Haridas S."/>
            <person name="Pangalinan J."/>
            <person name="Salamov A.A."/>
            <person name="Simmons B.A."/>
            <person name="Magnuson J.K."/>
            <person name="Chen J."/>
            <person name="Drula E."/>
            <person name="Henrissat B."/>
            <person name="Wiebenga A."/>
            <person name="Lubbers R.J."/>
            <person name="Gomes A.C."/>
            <person name="Macurrencykelacurrency M.R."/>
            <person name="Stajich J."/>
            <person name="Grigoriev I.V."/>
            <person name="Mortensen U.H."/>
            <person name="De vries R.P."/>
            <person name="Baker S.E."/>
            <person name="Andersen M.R."/>
        </authorList>
    </citation>
    <scope>NUCLEOTIDE SEQUENCE [LARGE SCALE GENOMIC DNA]</scope>
    <source>
        <strain evidence="1 2">CBS 756.74</strain>
    </source>
</reference>
<dbReference type="Proteomes" id="UP001610444">
    <property type="component" value="Unassembled WGS sequence"/>
</dbReference>
<organism evidence="1 2">
    <name type="scientific">Aspergillus pseudodeflectus</name>
    <dbReference type="NCBI Taxonomy" id="176178"/>
    <lineage>
        <taxon>Eukaryota</taxon>
        <taxon>Fungi</taxon>
        <taxon>Dikarya</taxon>
        <taxon>Ascomycota</taxon>
        <taxon>Pezizomycotina</taxon>
        <taxon>Eurotiomycetes</taxon>
        <taxon>Eurotiomycetidae</taxon>
        <taxon>Eurotiales</taxon>
        <taxon>Aspergillaceae</taxon>
        <taxon>Aspergillus</taxon>
        <taxon>Aspergillus subgen. Nidulantes</taxon>
    </lineage>
</organism>